<organism evidence="3 4">
    <name type="scientific">Lyticum sinuosum</name>
    <dbReference type="NCBI Taxonomy" id="1332059"/>
    <lineage>
        <taxon>Bacteria</taxon>
        <taxon>Pseudomonadati</taxon>
        <taxon>Pseudomonadota</taxon>
        <taxon>Alphaproteobacteria</taxon>
        <taxon>Rickettsiales</taxon>
        <taxon>Lyticum</taxon>
    </lineage>
</organism>
<dbReference type="Proteomes" id="UP001289135">
    <property type="component" value="Unassembled WGS sequence"/>
</dbReference>
<dbReference type="AlphaFoldDB" id="A0AAE4VKM4"/>
<evidence type="ECO:0000256" key="2">
    <source>
        <dbReference type="SAM" id="Phobius"/>
    </source>
</evidence>
<feature type="compositionally biased region" description="Polar residues" evidence="1">
    <location>
        <begin position="395"/>
        <end position="408"/>
    </location>
</feature>
<keyword evidence="2" id="KW-1133">Transmembrane helix</keyword>
<comment type="caution">
    <text evidence="3">The sequence shown here is derived from an EMBL/GenBank/DDBJ whole genome shotgun (WGS) entry which is preliminary data.</text>
</comment>
<feature type="compositionally biased region" description="Polar residues" evidence="1">
    <location>
        <begin position="430"/>
        <end position="442"/>
    </location>
</feature>
<name>A0AAE4VKM4_9RICK</name>
<evidence type="ECO:0000313" key="3">
    <source>
        <dbReference type="EMBL" id="MDZ5760994.1"/>
    </source>
</evidence>
<keyword evidence="3" id="KW-0413">Isomerase</keyword>
<proteinExistence type="predicted"/>
<dbReference type="EMBL" id="JARGYU010000001">
    <property type="protein sequence ID" value="MDZ5760994.1"/>
    <property type="molecule type" value="Genomic_DNA"/>
</dbReference>
<protein>
    <submittedName>
        <fullName evidence="3">Thioredoxin-domain protein disuphide isomerase</fullName>
    </submittedName>
</protein>
<reference evidence="3" key="1">
    <citation type="submission" date="2023-02" db="EMBL/GenBank/DDBJ databases">
        <title>Host association and intracellularity evolved multiple times independently in the Rickettsiales.</title>
        <authorList>
            <person name="Castelli M."/>
            <person name="Nardi T."/>
            <person name="Gammuto L."/>
            <person name="Bellinzona G."/>
            <person name="Sabaneyeva E."/>
            <person name="Potekhin A."/>
            <person name="Serra V."/>
            <person name="Petroni G."/>
            <person name="Sassera D."/>
        </authorList>
    </citation>
    <scope>NUCLEOTIDE SEQUENCE</scope>
    <source>
        <strain evidence="3">USBL-36I1</strain>
    </source>
</reference>
<keyword evidence="2" id="KW-0812">Transmembrane</keyword>
<dbReference type="SUPFAM" id="SSF52833">
    <property type="entry name" value="Thioredoxin-like"/>
    <property type="match status" value="1"/>
</dbReference>
<evidence type="ECO:0000313" key="4">
    <source>
        <dbReference type="Proteomes" id="UP001289135"/>
    </source>
</evidence>
<feature type="region of interest" description="Disordered" evidence="1">
    <location>
        <begin position="394"/>
        <end position="442"/>
    </location>
</feature>
<accession>A0AAE4VKM4</accession>
<gene>
    <name evidence="3" type="ORF">Lyticum_00154</name>
</gene>
<evidence type="ECO:0000256" key="1">
    <source>
        <dbReference type="SAM" id="MobiDB-lite"/>
    </source>
</evidence>
<feature type="transmembrane region" description="Helical" evidence="2">
    <location>
        <begin position="6"/>
        <end position="27"/>
    </location>
</feature>
<sequence length="442" mass="51826">MNYKIVIAYILVGTIFLFTLLMSHFYMQKDIDDVRKEIEIKNSSSVRDEIIDVLKNDSEVYELISNGLSSIKKKDELDDSIIKINPENKLIIKKEIIDYIDNNSDQILNSLKNYYQKKKHSDINKNNKRILELSYKIYDNSLPQLGNKNITNEKTIVSFLDPYSQESKNTFFKEVEIFRKNPDSIKIIHHWIPIISQSSVLVSKFIISVYLYDSTKYLIFVENLFKENVYDLEKLMFLVKKIGIDDEKFKDFIKNEDKSSNINKIIKNSIDIFQNLNGKTVPYNIIEQKVTNKSIDIKDVFYNNNSLDINTNNKENIDMVNKKNDFEQEQKNDNLLIFQNRNVRNTENPEKDSKNLVKNNNDSFTLDKNLNSKDLNKEDKSNLKENFYNKRNLENNEVFNNSPSSFGENLSEKKQELDNIPTPATPPPHLQNNGERPFFSNN</sequence>
<keyword evidence="2" id="KW-0472">Membrane</keyword>
<dbReference type="GO" id="GO:0016853">
    <property type="term" value="F:isomerase activity"/>
    <property type="evidence" value="ECO:0007669"/>
    <property type="project" value="UniProtKB-KW"/>
</dbReference>
<feature type="compositionally biased region" description="Polar residues" evidence="1">
    <location>
        <begin position="356"/>
        <end position="369"/>
    </location>
</feature>
<dbReference type="InterPro" id="IPR036249">
    <property type="entry name" value="Thioredoxin-like_sf"/>
</dbReference>
<keyword evidence="4" id="KW-1185">Reference proteome</keyword>
<feature type="region of interest" description="Disordered" evidence="1">
    <location>
        <begin position="345"/>
        <end position="378"/>
    </location>
</feature>
<dbReference type="Gene3D" id="3.40.30.10">
    <property type="entry name" value="Glutaredoxin"/>
    <property type="match status" value="1"/>
</dbReference>